<dbReference type="RefSeq" id="YP_009616094.1">
    <property type="nucleotide sequence ID" value="NC_042047.1"/>
</dbReference>
<reference evidence="2 3" key="1">
    <citation type="submission" date="2016-11" db="EMBL/GenBank/DDBJ databases">
        <title>Complete genome of the first virulent bacteriophage infecting the opportunist pathogen Serratia rubidaea.</title>
        <authorList>
            <person name="Xing S."/>
            <person name="Ma T."/>
            <person name="Zhang X."/>
            <person name="Huang Y."/>
            <person name="Mi Z."/>
            <person name="Sun Q."/>
            <person name="An X."/>
            <person name="Fan H."/>
            <person name="Wu S."/>
            <person name="Lin W."/>
            <person name="Tong Y."/>
        </authorList>
    </citation>
    <scope>NUCLEOTIDE SEQUENCE [LARGE SCALE GENOMIC DNA]</scope>
</reference>
<dbReference type="OrthoDB" id="23599at10239"/>
<dbReference type="GeneID" id="40092575"/>
<dbReference type="KEGG" id="vg:40092575"/>
<accession>A0A1J0MGL6</accession>
<dbReference type="Proteomes" id="UP000231470">
    <property type="component" value="Segment"/>
</dbReference>
<dbReference type="EMBL" id="KY073123">
    <property type="protein sequence ID" value="APD20201.1"/>
    <property type="molecule type" value="Genomic_DNA"/>
</dbReference>
<dbReference type="EMBL" id="KX147096">
    <property type="protein sequence ID" value="ANM47293.1"/>
    <property type="molecule type" value="Genomic_DNA"/>
</dbReference>
<evidence type="ECO:0000313" key="2">
    <source>
        <dbReference type="EMBL" id="APD20201.1"/>
    </source>
</evidence>
<keyword evidence="4" id="KW-1185">Reference proteome</keyword>
<reference evidence="1 4" key="2">
    <citation type="journal article" date="2017" name="Arch. Virol.">
        <title>First complete genome sequence of a virulent bacteriophage infecting the opportunistic pathogen Serratia rubidaea.</title>
        <authorList>
            <person name="Xing S."/>
            <person name="Ma T."/>
            <person name="Zhang X."/>
            <person name="Huang Y."/>
            <person name="Mi Z."/>
            <person name="Sun Q."/>
            <person name="An X."/>
            <person name="Fan H."/>
            <person name="Wu S."/>
            <person name="Wei L."/>
            <person name="Tong Y."/>
        </authorList>
    </citation>
    <scope>NUCLEOTIDE SEQUENCE [LARGE SCALE GENOMIC DNA]</scope>
</reference>
<name>A0A1J0MGL6_9CAUD</name>
<dbReference type="Proteomes" id="UP000230444">
    <property type="component" value="Segment"/>
</dbReference>
<organism evidence="2 3">
    <name type="scientific">Serratia phage vB_Sru_IME250</name>
    <dbReference type="NCBI Taxonomy" id="1852640"/>
    <lineage>
        <taxon>Viruses</taxon>
        <taxon>Duplodnaviria</taxon>
        <taxon>Heunggongvirae</taxon>
        <taxon>Uroviricota</taxon>
        <taxon>Caudoviricetes</taxon>
        <taxon>Pantevenvirales</taxon>
        <taxon>Ackermannviridae</taxon>
        <taxon>Taipeivirus</taxon>
        <taxon>Taipeivirus IME250</taxon>
    </lineage>
</organism>
<evidence type="ECO:0000313" key="1">
    <source>
        <dbReference type="EMBL" id="ANM47293.1"/>
    </source>
</evidence>
<proteinExistence type="predicted"/>
<protein>
    <submittedName>
        <fullName evidence="2">Uncharacterized protein</fullName>
    </submittedName>
</protein>
<sequence>MSNEVQLSEGAKWLVKRIPNKNFEAFQAELVAVFEKYGYDEQLRLAYNEDKPLIVRR</sequence>
<evidence type="ECO:0000313" key="4">
    <source>
        <dbReference type="Proteomes" id="UP000231470"/>
    </source>
</evidence>
<evidence type="ECO:0000313" key="3">
    <source>
        <dbReference type="Proteomes" id="UP000230444"/>
    </source>
</evidence>